<dbReference type="InterPro" id="IPR001733">
    <property type="entry name" value="Peptidase_S26B"/>
</dbReference>
<proteinExistence type="predicted"/>
<dbReference type="OrthoDB" id="385000at2"/>
<feature type="transmembrane region" description="Helical" evidence="6">
    <location>
        <begin position="7"/>
        <end position="26"/>
    </location>
</feature>
<dbReference type="STRING" id="360807.ERS852392_00396"/>
<dbReference type="GO" id="GO:0004252">
    <property type="term" value="F:serine-type endopeptidase activity"/>
    <property type="evidence" value="ECO:0007669"/>
    <property type="project" value="UniProtKB-UniRule"/>
</dbReference>
<keyword evidence="4 6" id="KW-0472">Membrane</keyword>
<dbReference type="Proteomes" id="UP000049828">
    <property type="component" value="Unassembled WGS sequence"/>
</dbReference>
<dbReference type="AlphaFoldDB" id="A0A0M6WAC6"/>
<dbReference type="NCBIfam" id="TIGR02228">
    <property type="entry name" value="sigpep_I_arch"/>
    <property type="match status" value="1"/>
</dbReference>
<keyword evidence="3 6" id="KW-1133">Transmembrane helix</keyword>
<keyword evidence="2 6" id="KW-0812">Transmembrane</keyword>
<dbReference type="EMBL" id="CVRS01000016">
    <property type="protein sequence ID" value="CRL32624.1"/>
    <property type="molecule type" value="Genomic_DNA"/>
</dbReference>
<feature type="transmembrane region" description="Helical" evidence="6">
    <location>
        <begin position="134"/>
        <end position="152"/>
    </location>
</feature>
<sequence length="167" mass="18103">MIKKICSVLSMVVFLGLLVIAGFLFVPKMLGYDEYAVLSGSMEPGIPVGAIVYDKNFTGSEARDGVVVTYQLPAGTLVTHRIISVDKEEQTVVTQGDANNIADAAPVAWQQIIGVYAFHIPYLGYISIYAKTPLGIAVVCGVLIVLILLNFIPDILEEDKKKNLNTE</sequence>
<dbReference type="PANTHER" id="PTHR10806">
    <property type="entry name" value="SIGNAL PEPTIDASE COMPLEX CATALYTIC SUBUNIT SEC11"/>
    <property type="match status" value="1"/>
</dbReference>
<evidence type="ECO:0000256" key="4">
    <source>
        <dbReference type="ARBA" id="ARBA00023136"/>
    </source>
</evidence>
<dbReference type="GO" id="GO:0009003">
    <property type="term" value="F:signal peptidase activity"/>
    <property type="evidence" value="ECO:0007669"/>
    <property type="project" value="UniProtKB-EC"/>
</dbReference>
<comment type="subcellular location">
    <subcellularLocation>
        <location evidence="1">Membrane</location>
    </subcellularLocation>
</comment>
<organism evidence="7 8">
    <name type="scientific">Roseburia inulinivorans</name>
    <dbReference type="NCBI Taxonomy" id="360807"/>
    <lineage>
        <taxon>Bacteria</taxon>
        <taxon>Bacillati</taxon>
        <taxon>Bacillota</taxon>
        <taxon>Clostridia</taxon>
        <taxon>Lachnospirales</taxon>
        <taxon>Lachnospiraceae</taxon>
        <taxon>Roseburia</taxon>
    </lineage>
</organism>
<dbReference type="CDD" id="cd06462">
    <property type="entry name" value="Peptidase_S24_S26"/>
    <property type="match status" value="1"/>
</dbReference>
<name>A0A0M6WAC6_9FIRM</name>
<dbReference type="EC" id="3.4.21.89" evidence="5"/>
<accession>A0A0M6WAC6</accession>
<protein>
    <recommendedName>
        <fullName evidence="5">Signal peptidase I</fullName>
        <ecNumber evidence="5">3.4.21.89</ecNumber>
    </recommendedName>
</protein>
<evidence type="ECO:0000256" key="3">
    <source>
        <dbReference type="ARBA" id="ARBA00022989"/>
    </source>
</evidence>
<dbReference type="GO" id="GO:0016020">
    <property type="term" value="C:membrane"/>
    <property type="evidence" value="ECO:0007669"/>
    <property type="project" value="UniProtKB-SubCell"/>
</dbReference>
<dbReference type="RefSeq" id="WP_082424363.1">
    <property type="nucleotide sequence ID" value="NZ_CBCTRZ010000003.1"/>
</dbReference>
<gene>
    <name evidence="7" type="ORF">RIL183_00111</name>
</gene>
<evidence type="ECO:0000256" key="1">
    <source>
        <dbReference type="ARBA" id="ARBA00004370"/>
    </source>
</evidence>
<evidence type="ECO:0000256" key="2">
    <source>
        <dbReference type="ARBA" id="ARBA00022692"/>
    </source>
</evidence>
<reference evidence="8" key="1">
    <citation type="submission" date="2015-05" db="EMBL/GenBank/DDBJ databases">
        <authorList>
            <consortium name="Pathogen Informatics"/>
        </authorList>
    </citation>
    <scope>NUCLEOTIDE SEQUENCE [LARGE SCALE GENOMIC DNA]</scope>
    <source>
        <strain evidence="8">L1-83</strain>
    </source>
</reference>
<dbReference type="SUPFAM" id="SSF51306">
    <property type="entry name" value="LexA/Signal peptidase"/>
    <property type="match status" value="1"/>
</dbReference>
<keyword evidence="8" id="KW-1185">Reference proteome</keyword>
<dbReference type="PANTHER" id="PTHR10806:SF6">
    <property type="entry name" value="SIGNAL PEPTIDASE COMPLEX CATALYTIC SUBUNIT SEC11"/>
    <property type="match status" value="1"/>
</dbReference>
<dbReference type="InterPro" id="IPR036286">
    <property type="entry name" value="LexA/Signal_pep-like_sf"/>
</dbReference>
<evidence type="ECO:0000256" key="6">
    <source>
        <dbReference type="SAM" id="Phobius"/>
    </source>
</evidence>
<evidence type="ECO:0000313" key="8">
    <source>
        <dbReference type="Proteomes" id="UP000049828"/>
    </source>
</evidence>
<evidence type="ECO:0000313" key="7">
    <source>
        <dbReference type="EMBL" id="CRL32624.1"/>
    </source>
</evidence>
<evidence type="ECO:0000256" key="5">
    <source>
        <dbReference type="NCBIfam" id="TIGR02228"/>
    </source>
</evidence>
<dbReference type="GO" id="GO:0006465">
    <property type="term" value="P:signal peptide processing"/>
    <property type="evidence" value="ECO:0007669"/>
    <property type="project" value="UniProtKB-UniRule"/>
</dbReference>